<dbReference type="EMBL" id="FCOJ02000060">
    <property type="protein sequence ID" value="SAK86906.1"/>
    <property type="molecule type" value="Genomic_DNA"/>
</dbReference>
<keyword evidence="4" id="KW-1185">Reference proteome</keyword>
<sequence length="86" mass="8555">MKISIMAAAVAAALSLAGSVQAQESPDTLQSTPSQAQQNGQAAPGDPAYGGTPSSQQASGRSSMPGARNGNNCTPLPFCNVYMGGQ</sequence>
<name>A0A158CY66_9BURK</name>
<feature type="compositionally biased region" description="Polar residues" evidence="1">
    <location>
        <begin position="24"/>
        <end position="41"/>
    </location>
</feature>
<feature type="chain" id="PRO_5007623494" description="Lipoprotein" evidence="2">
    <location>
        <begin position="23"/>
        <end position="86"/>
    </location>
</feature>
<evidence type="ECO:0000313" key="3">
    <source>
        <dbReference type="EMBL" id="SAK86906.1"/>
    </source>
</evidence>
<feature type="region of interest" description="Disordered" evidence="1">
    <location>
        <begin position="19"/>
        <end position="76"/>
    </location>
</feature>
<dbReference type="AlphaFoldDB" id="A0A158CY66"/>
<organism evidence="3 4">
    <name type="scientific">Caballeronia glebae</name>
    <dbReference type="NCBI Taxonomy" id="1777143"/>
    <lineage>
        <taxon>Bacteria</taxon>
        <taxon>Pseudomonadati</taxon>
        <taxon>Pseudomonadota</taxon>
        <taxon>Betaproteobacteria</taxon>
        <taxon>Burkholderiales</taxon>
        <taxon>Burkholderiaceae</taxon>
        <taxon>Caballeronia</taxon>
    </lineage>
</organism>
<reference evidence="3" key="1">
    <citation type="submission" date="2016-01" db="EMBL/GenBank/DDBJ databases">
        <authorList>
            <person name="Peeters C."/>
        </authorList>
    </citation>
    <scope>NUCLEOTIDE SEQUENCE [LARGE SCALE GENOMIC DNA]</scope>
    <source>
        <strain evidence="3">LMG 29325</strain>
    </source>
</reference>
<feature type="signal peptide" evidence="2">
    <location>
        <begin position="1"/>
        <end position="22"/>
    </location>
</feature>
<keyword evidence="2" id="KW-0732">Signal</keyword>
<dbReference type="Proteomes" id="UP000054596">
    <property type="component" value="Unassembled WGS sequence"/>
</dbReference>
<feature type="compositionally biased region" description="Polar residues" evidence="1">
    <location>
        <begin position="52"/>
        <end position="62"/>
    </location>
</feature>
<comment type="caution">
    <text evidence="3">The sequence shown here is derived from an EMBL/GenBank/DDBJ whole genome shotgun (WGS) entry which is preliminary data.</text>
</comment>
<evidence type="ECO:0000313" key="4">
    <source>
        <dbReference type="Proteomes" id="UP000054596"/>
    </source>
</evidence>
<protein>
    <recommendedName>
        <fullName evidence="5">Lipoprotein</fullName>
    </recommendedName>
</protein>
<gene>
    <name evidence="3" type="ORF">AWB82_05936</name>
</gene>
<proteinExistence type="predicted"/>
<accession>A0A158CY66</accession>
<evidence type="ECO:0000256" key="1">
    <source>
        <dbReference type="SAM" id="MobiDB-lite"/>
    </source>
</evidence>
<evidence type="ECO:0008006" key="5">
    <source>
        <dbReference type="Google" id="ProtNLM"/>
    </source>
</evidence>
<evidence type="ECO:0000256" key="2">
    <source>
        <dbReference type="SAM" id="SignalP"/>
    </source>
</evidence>